<evidence type="ECO:0000313" key="3">
    <source>
        <dbReference type="Proteomes" id="UP000094569"/>
    </source>
</evidence>
<comment type="caution">
    <text evidence="2">The sequence shown here is derived from an EMBL/GenBank/DDBJ whole genome shotgun (WGS) entry which is preliminary data.</text>
</comment>
<keyword evidence="1" id="KW-1133">Transmembrane helix</keyword>
<dbReference type="PANTHER" id="PTHR37535:SF3">
    <property type="entry name" value="FLUG DOMAIN-CONTAINING PROTEIN"/>
    <property type="match status" value="1"/>
</dbReference>
<sequence length="484" mass="55394">MGKRSFWRDEDARKKRCERRLESGYISRAYEEEDAKRGKHDRVNETKELQCQYVVLFTEFLREETYQPPDYELKAGAPAPDIVCIKDFIRRYINSSAGCGRIFGGFEDATTSKIVQEDQMEIYSLWTYDSLVFIHGLLKIFILFALQVYIFTGARIGAFVPEHKHRNQRGLRYRHIELVLFCSANEPWRVGWRINQQWLKKNRDEKYTVFGIGIRDHYRLQFATGIFLLIIDLADGALFGIKSVEDLAEFDLRESGLSQIPLWWKETALNKPIFRNMTAKGPQGVALNKERFCHFLRQILFMAGYSKSATIHNIHHVLGQKIEGQHGSAPVSQIYAYRSAGTYLKHYQAHCSSIDTVGDVLGEEEETYHMEDFQGYEQFREVGLPRELPARGKEAILGRSELVARRDRIEQLLADKLSLAYTFMTAFTETWPNVCLQSGGTIVATTCNSGAIAIVKSFSTITLLSTQDTVLVACGIKKSQLMTG</sequence>
<keyword evidence="1" id="KW-0472">Membrane</keyword>
<proteinExistence type="predicted"/>
<feature type="transmembrane region" description="Helical" evidence="1">
    <location>
        <begin position="130"/>
        <end position="151"/>
    </location>
</feature>
<evidence type="ECO:0000313" key="2">
    <source>
        <dbReference type="EMBL" id="ODM23623.1"/>
    </source>
</evidence>
<dbReference type="AlphaFoldDB" id="A0A1E3BRM4"/>
<dbReference type="STRING" id="573508.A0A1E3BRM4"/>
<dbReference type="Pfam" id="PF11917">
    <property type="entry name" value="DUF3435"/>
    <property type="match status" value="1"/>
</dbReference>
<keyword evidence="3" id="KW-1185">Reference proteome</keyword>
<dbReference type="Proteomes" id="UP000094569">
    <property type="component" value="Unassembled WGS sequence"/>
</dbReference>
<protein>
    <submittedName>
        <fullName evidence="2">Uncharacterized protein</fullName>
    </submittedName>
</protein>
<gene>
    <name evidence="2" type="ORF">SI65_01212</name>
</gene>
<dbReference type="PANTHER" id="PTHR37535">
    <property type="entry name" value="FLUG DOMAIN PROTEIN"/>
    <property type="match status" value="1"/>
</dbReference>
<reference evidence="2 3" key="1">
    <citation type="journal article" date="2016" name="BMC Genomics">
        <title>Comparative genomic and transcriptomic analyses of the Fuzhuan brick tea-fermentation fungus Aspergillus cristatus.</title>
        <authorList>
            <person name="Ge Y."/>
            <person name="Wang Y."/>
            <person name="Liu Y."/>
            <person name="Tan Y."/>
            <person name="Ren X."/>
            <person name="Zhang X."/>
            <person name="Hyde K.D."/>
            <person name="Liu Y."/>
            <person name="Liu Z."/>
        </authorList>
    </citation>
    <scope>NUCLEOTIDE SEQUENCE [LARGE SCALE GENOMIC DNA]</scope>
    <source>
        <strain evidence="2 3">GZAAS20.1005</strain>
    </source>
</reference>
<organism evidence="2 3">
    <name type="scientific">Aspergillus cristatus</name>
    <name type="common">Chinese Fuzhuan brick tea-fermentation fungus</name>
    <name type="synonym">Eurotium cristatum</name>
    <dbReference type="NCBI Taxonomy" id="573508"/>
    <lineage>
        <taxon>Eukaryota</taxon>
        <taxon>Fungi</taxon>
        <taxon>Dikarya</taxon>
        <taxon>Ascomycota</taxon>
        <taxon>Pezizomycotina</taxon>
        <taxon>Eurotiomycetes</taxon>
        <taxon>Eurotiomycetidae</taxon>
        <taxon>Eurotiales</taxon>
        <taxon>Aspergillaceae</taxon>
        <taxon>Aspergillus</taxon>
        <taxon>Aspergillus subgen. Aspergillus</taxon>
    </lineage>
</organism>
<dbReference type="VEuPathDB" id="FungiDB:SI65_01212"/>
<dbReference type="OrthoDB" id="4488673at2759"/>
<keyword evidence="1" id="KW-0812">Transmembrane</keyword>
<evidence type="ECO:0000256" key="1">
    <source>
        <dbReference type="SAM" id="Phobius"/>
    </source>
</evidence>
<name>A0A1E3BRM4_ASPCR</name>
<dbReference type="EMBL" id="JXNT01000001">
    <property type="protein sequence ID" value="ODM23623.1"/>
    <property type="molecule type" value="Genomic_DNA"/>
</dbReference>
<dbReference type="InterPro" id="IPR021842">
    <property type="entry name" value="DUF3435"/>
</dbReference>
<accession>A0A1E3BRM4</accession>